<proteinExistence type="predicted"/>
<dbReference type="CDD" id="cd06267">
    <property type="entry name" value="PBP1_LacI_sugar_binding-like"/>
    <property type="match status" value="1"/>
</dbReference>
<dbReference type="Gene3D" id="1.10.260.40">
    <property type="entry name" value="lambda repressor-like DNA-binding domains"/>
    <property type="match status" value="1"/>
</dbReference>
<dbReference type="InterPro" id="IPR000843">
    <property type="entry name" value="HTH_LacI"/>
</dbReference>
<dbReference type="EMBL" id="JBHSIS010000009">
    <property type="protein sequence ID" value="MFC4855975.1"/>
    <property type="molecule type" value="Genomic_DNA"/>
</dbReference>
<sequence length="660" mass="69939">MARPLKSASTIGQVATAAGVSRATVSRVMNGRTSVAPEIAARVHAAADRLQYRPSNTARSLSLGRTNTVALVVPDLGNPMFQQILRGVMAAAAESGYRVLVGETAESVAEEAEAALEARLRCDALILASPRMPEEELAALLPRAAPLVVLNRPVTGARTLAVDYAHGMTALVDHLVGLGHRDLAYLAGPASAASNQARLRGLDEAARRHPFLRLRTISAGTTIEDGYRVADEVLETRATGALAFNDLVAFGLLARLNETGVAVPGDISVTGFDGIELSRYATPSLTTAGVNQFDLGHRAWARLVTAIEDAEPETEPEPEMTRPELVVRASSGLVPPARRLGVPGASAVLPVGPTETAQLAGDPRAHWRTDAVGPVLVSRDLPLARYAGGTDMPLVHSPRPHLHPVHSLSGRAVTQVSPVDHRHHYGLSFTIADVDGTSYWGGRTYLPAQGPTLLRNHGRQISTGLDIDESEARLRESITWADQHDRQQLLEERELTGVVIPEAEAWALGWHSRLTAPSGATISSPALRGRPGAGYGGLFCRLISADTTEVLTADAATESGAHGSRSPWIAFSGRHDGEWTSVILVQDTGADPLPWFVRVADYVGAGPALAWDSPCVIGTGESLAAGLVMLVVDRRLTTQDAADFADLACARVATARRGEL</sequence>
<dbReference type="Proteomes" id="UP001595859">
    <property type="component" value="Unassembled WGS sequence"/>
</dbReference>
<gene>
    <name evidence="5" type="ORF">ACFPCV_20880</name>
</gene>
<dbReference type="PANTHER" id="PTHR30146">
    <property type="entry name" value="LACI-RELATED TRANSCRIPTIONAL REPRESSOR"/>
    <property type="match status" value="1"/>
</dbReference>
<dbReference type="Pfam" id="PF00356">
    <property type="entry name" value="LacI"/>
    <property type="match status" value="1"/>
</dbReference>
<dbReference type="InterPro" id="IPR029475">
    <property type="entry name" value="DUF6807"/>
</dbReference>
<evidence type="ECO:0000259" key="4">
    <source>
        <dbReference type="PROSITE" id="PS50932"/>
    </source>
</evidence>
<dbReference type="InterPro" id="IPR010982">
    <property type="entry name" value="Lambda_DNA-bd_dom_sf"/>
</dbReference>
<dbReference type="Gene3D" id="3.40.50.2300">
    <property type="match status" value="2"/>
</dbReference>
<feature type="domain" description="HTH lacI-type" evidence="4">
    <location>
        <begin position="9"/>
        <end position="63"/>
    </location>
</feature>
<dbReference type="SMART" id="SM00354">
    <property type="entry name" value="HTH_LACI"/>
    <property type="match status" value="1"/>
</dbReference>
<dbReference type="RefSeq" id="WP_378057943.1">
    <property type="nucleotide sequence ID" value="NZ_JBHSIS010000009.1"/>
</dbReference>
<keyword evidence="3" id="KW-0804">Transcription</keyword>
<evidence type="ECO:0000256" key="2">
    <source>
        <dbReference type="ARBA" id="ARBA00023125"/>
    </source>
</evidence>
<dbReference type="Pfam" id="PF14100">
    <property type="entry name" value="DUF6807"/>
    <property type="match status" value="1"/>
</dbReference>
<comment type="caution">
    <text evidence="5">The sequence shown here is derived from an EMBL/GenBank/DDBJ whole genome shotgun (WGS) entry which is preliminary data.</text>
</comment>
<dbReference type="InterPro" id="IPR046335">
    <property type="entry name" value="LacI/GalR-like_sensor"/>
</dbReference>
<dbReference type="SUPFAM" id="SSF47413">
    <property type="entry name" value="lambda repressor-like DNA-binding domains"/>
    <property type="match status" value="1"/>
</dbReference>
<dbReference type="CDD" id="cd01392">
    <property type="entry name" value="HTH_LacI"/>
    <property type="match status" value="1"/>
</dbReference>
<dbReference type="Pfam" id="PF13377">
    <property type="entry name" value="Peripla_BP_3"/>
    <property type="match status" value="1"/>
</dbReference>
<evidence type="ECO:0000256" key="3">
    <source>
        <dbReference type="ARBA" id="ARBA00023163"/>
    </source>
</evidence>
<reference evidence="6" key="1">
    <citation type="journal article" date="2019" name="Int. J. Syst. Evol. Microbiol.">
        <title>The Global Catalogue of Microorganisms (GCM) 10K type strain sequencing project: providing services to taxonomists for standard genome sequencing and annotation.</title>
        <authorList>
            <consortium name="The Broad Institute Genomics Platform"/>
            <consortium name="The Broad Institute Genome Sequencing Center for Infectious Disease"/>
            <person name="Wu L."/>
            <person name="Ma J."/>
        </authorList>
    </citation>
    <scope>NUCLEOTIDE SEQUENCE [LARGE SCALE GENOMIC DNA]</scope>
    <source>
        <strain evidence="6">ZS-22-S1</strain>
    </source>
</reference>
<dbReference type="SUPFAM" id="SSF53822">
    <property type="entry name" value="Periplasmic binding protein-like I"/>
    <property type="match status" value="1"/>
</dbReference>
<dbReference type="PANTHER" id="PTHR30146:SF138">
    <property type="entry name" value="TRANSCRIPTIONAL REGULATORY PROTEIN"/>
    <property type="match status" value="1"/>
</dbReference>
<evidence type="ECO:0000313" key="5">
    <source>
        <dbReference type="EMBL" id="MFC4855975.1"/>
    </source>
</evidence>
<evidence type="ECO:0000313" key="6">
    <source>
        <dbReference type="Proteomes" id="UP001595859"/>
    </source>
</evidence>
<keyword evidence="6" id="KW-1185">Reference proteome</keyword>
<dbReference type="InterPro" id="IPR028082">
    <property type="entry name" value="Peripla_BP_I"/>
</dbReference>
<organism evidence="5 6">
    <name type="scientific">Actinophytocola glycyrrhizae</name>
    <dbReference type="NCBI Taxonomy" id="2044873"/>
    <lineage>
        <taxon>Bacteria</taxon>
        <taxon>Bacillati</taxon>
        <taxon>Actinomycetota</taxon>
        <taxon>Actinomycetes</taxon>
        <taxon>Pseudonocardiales</taxon>
        <taxon>Pseudonocardiaceae</taxon>
    </lineage>
</organism>
<accession>A0ABV9S2U9</accession>
<dbReference type="PROSITE" id="PS50932">
    <property type="entry name" value="HTH_LACI_2"/>
    <property type="match status" value="1"/>
</dbReference>
<protein>
    <submittedName>
        <fullName evidence="5">DUF6807 family protein</fullName>
    </submittedName>
</protein>
<keyword evidence="2" id="KW-0238">DNA-binding</keyword>
<name>A0ABV9S2U9_9PSEU</name>
<keyword evidence="1" id="KW-0805">Transcription regulation</keyword>
<evidence type="ECO:0000256" key="1">
    <source>
        <dbReference type="ARBA" id="ARBA00023015"/>
    </source>
</evidence>